<dbReference type="GO" id="GO:0044781">
    <property type="term" value="P:bacterial-type flagellum organization"/>
    <property type="evidence" value="ECO:0007669"/>
    <property type="project" value="UniProtKB-UniRule"/>
</dbReference>
<dbReference type="EMBL" id="CP018335">
    <property type="protein sequence ID" value="APM38545.1"/>
    <property type="molecule type" value="Genomic_DNA"/>
</dbReference>
<gene>
    <name evidence="5" type="ORF">BS101_07220</name>
</gene>
<accession>A0A1L5F6A9</accession>
<keyword evidence="5" id="KW-0966">Cell projection</keyword>
<evidence type="ECO:0000256" key="1">
    <source>
        <dbReference type="ARBA" id="ARBA00010577"/>
    </source>
</evidence>
<evidence type="ECO:0000313" key="6">
    <source>
        <dbReference type="Proteomes" id="UP000184604"/>
    </source>
</evidence>
<comment type="similarity">
    <text evidence="1 3">Belongs to the FlgD family.</text>
</comment>
<proteinExistence type="inferred from homology"/>
<sequence length="268" mass="29507">MSITLDNMLNQSYNQAFRTLAANTSTQDTQETSDDNNTSDDTQKYYSISSDKSSDTTENGTKIVKKNTGYDMDLNMFLKILCAELENQDPTDSSSQGSTEYISQLAQFSALQQMMNLNNTNKVTTANSLVNKYVTLSDTDSEGNYITGKVVGVVKDGDDVELKLITGTTTDSDGNTSYKTENYNIDDLLQVDDSEAYNTTTADMMFLNAASIIGKKVETIQKDSNGNYYSGTVQSVSRGTDGITVKVKISDDEIKDFYFSEISKVEDS</sequence>
<protein>
    <recommendedName>
        <fullName evidence="3">Basal-body rod modification protein FlgD</fullName>
    </recommendedName>
</protein>
<dbReference type="Proteomes" id="UP000184604">
    <property type="component" value="Chromosome"/>
</dbReference>
<dbReference type="OrthoDB" id="280334at2"/>
<evidence type="ECO:0000256" key="4">
    <source>
        <dbReference type="SAM" id="MobiDB-lite"/>
    </source>
</evidence>
<keyword evidence="5" id="KW-0282">Flagellum</keyword>
<evidence type="ECO:0000256" key="2">
    <source>
        <dbReference type="ARBA" id="ARBA00022795"/>
    </source>
</evidence>
<dbReference type="AlphaFoldDB" id="A0A1L5F6A9"/>
<evidence type="ECO:0000256" key="3">
    <source>
        <dbReference type="RuleBase" id="RU362076"/>
    </source>
</evidence>
<evidence type="ECO:0000313" key="5">
    <source>
        <dbReference type="EMBL" id="APM38545.1"/>
    </source>
</evidence>
<organism evidence="5 6">
    <name type="scientific">Clostridium kluyveri</name>
    <dbReference type="NCBI Taxonomy" id="1534"/>
    <lineage>
        <taxon>Bacteria</taxon>
        <taxon>Bacillati</taxon>
        <taxon>Bacillota</taxon>
        <taxon>Clostridia</taxon>
        <taxon>Eubacteriales</taxon>
        <taxon>Clostridiaceae</taxon>
        <taxon>Clostridium</taxon>
    </lineage>
</organism>
<feature type="region of interest" description="Disordered" evidence="4">
    <location>
        <begin position="23"/>
        <end position="60"/>
    </location>
</feature>
<dbReference type="Pfam" id="PF03963">
    <property type="entry name" value="FlgD"/>
    <property type="match status" value="1"/>
</dbReference>
<keyword evidence="5" id="KW-0969">Cilium</keyword>
<dbReference type="RefSeq" id="WP_073538215.1">
    <property type="nucleotide sequence ID" value="NZ_CP018335.1"/>
</dbReference>
<dbReference type="InterPro" id="IPR005648">
    <property type="entry name" value="FlgD"/>
</dbReference>
<keyword evidence="2 3" id="KW-1005">Bacterial flagellum biogenesis</keyword>
<comment type="function">
    <text evidence="3">Required for flagellar hook formation. May act as a scaffolding protein.</text>
</comment>
<reference evidence="5 6" key="1">
    <citation type="submission" date="2016-12" db="EMBL/GenBank/DDBJ databases">
        <title>Complete genome sequence of Clostridium kluyveri JZZ isolated from the pit mud of a Chinese flavor liquor-making factory.</title>
        <authorList>
            <person name="Wang Y."/>
        </authorList>
    </citation>
    <scope>NUCLEOTIDE SEQUENCE [LARGE SCALE GENOMIC DNA]</scope>
    <source>
        <strain evidence="5 6">JZZ</strain>
    </source>
</reference>
<name>A0A1L5F6A9_CLOKL</name>
<feature type="compositionally biased region" description="Low complexity" evidence="4">
    <location>
        <begin position="39"/>
        <end position="51"/>
    </location>
</feature>